<comment type="subcellular location">
    <subcellularLocation>
        <location evidence="1">Nucleus</location>
    </subcellularLocation>
</comment>
<keyword evidence="2" id="KW-0677">Repeat</keyword>
<evidence type="ECO:0000313" key="8">
    <source>
        <dbReference type="EMBL" id="RZC53216.1"/>
    </source>
</evidence>
<dbReference type="AlphaFoldDB" id="A0A4Y7IYF6"/>
<dbReference type="Gramene" id="RZC53216">
    <property type="protein sequence ID" value="RZC53216"/>
    <property type="gene ID" value="C5167_012071"/>
</dbReference>
<evidence type="ECO:0000256" key="2">
    <source>
        <dbReference type="ARBA" id="ARBA00022737"/>
    </source>
</evidence>
<dbReference type="GO" id="GO:0005634">
    <property type="term" value="C:nucleus"/>
    <property type="evidence" value="ECO:0007669"/>
    <property type="project" value="UniProtKB-SubCell"/>
</dbReference>
<evidence type="ECO:0000256" key="3">
    <source>
        <dbReference type="ARBA" id="ARBA00022884"/>
    </source>
</evidence>
<dbReference type="Proteomes" id="UP000316621">
    <property type="component" value="Chromosome 3"/>
</dbReference>
<evidence type="ECO:0000256" key="6">
    <source>
        <dbReference type="SAM" id="MobiDB-lite"/>
    </source>
</evidence>
<feature type="domain" description="RRM" evidence="7">
    <location>
        <begin position="302"/>
        <end position="360"/>
    </location>
</feature>
<dbReference type="PANTHER" id="PTHR48039">
    <property type="entry name" value="RNA-BINDING MOTIF PROTEIN 14B"/>
    <property type="match status" value="1"/>
</dbReference>
<dbReference type="OMA" id="CAKESGM"/>
<protein>
    <recommendedName>
        <fullName evidence="7">RRM domain-containing protein</fullName>
    </recommendedName>
</protein>
<feature type="domain" description="RRM" evidence="7">
    <location>
        <begin position="20"/>
        <end position="96"/>
    </location>
</feature>
<dbReference type="Pfam" id="PF00076">
    <property type="entry name" value="RRM_1"/>
    <property type="match status" value="2"/>
</dbReference>
<dbReference type="InterPro" id="IPR035979">
    <property type="entry name" value="RBD_domain_sf"/>
</dbReference>
<dbReference type="GO" id="GO:0003729">
    <property type="term" value="F:mRNA binding"/>
    <property type="evidence" value="ECO:0007669"/>
    <property type="project" value="TreeGrafter"/>
</dbReference>
<evidence type="ECO:0000256" key="1">
    <source>
        <dbReference type="ARBA" id="ARBA00004123"/>
    </source>
</evidence>
<dbReference type="EMBL" id="CM010717">
    <property type="protein sequence ID" value="RZC53216.1"/>
    <property type="molecule type" value="Genomic_DNA"/>
</dbReference>
<sequence length="360" mass="38921">MKEGGADGGKREGNGEHSPSTIFVSGLTDSITDAQFEETFSEVGPVKHSFVVRHKGVHSGIGYVRFVATGDANLAAELKNGTSLGGKKIAVKLAKYRAPRGQRRLKTDRVNADVSKRKDDKEEITIKDVKDEKISDSHEIEEVNRTGKALVTSLADKEQSSKEVQGTIEALVSPKSLCKNGKSSGEVPPNIVATKGESSSEKQRVARTVIFGGLTNADIAEEVISRAKEVGNVCSVMYPLPEQKLEHHALTRDGCTMDAAAVIYRGVKSAHVAVSKLHQQEIKGASVWARQLGGEGSKTAKWKLIVRNISYKAKFNEIKELFSSAGFVWKVLIPQAPETGPSKGFAFVTFTCKQDAESNP</sequence>
<dbReference type="PANTHER" id="PTHR48039:SF5">
    <property type="entry name" value="RNA-BINDING PROTEIN 28"/>
    <property type="match status" value="1"/>
</dbReference>
<dbReference type="InterPro" id="IPR000504">
    <property type="entry name" value="RRM_dom"/>
</dbReference>
<dbReference type="STRING" id="3469.A0A4Y7IYF6"/>
<name>A0A4Y7IYF6_PAPSO</name>
<dbReference type="InterPro" id="IPR012677">
    <property type="entry name" value="Nucleotide-bd_a/b_plait_sf"/>
</dbReference>
<evidence type="ECO:0000313" key="9">
    <source>
        <dbReference type="Proteomes" id="UP000316621"/>
    </source>
</evidence>
<feature type="region of interest" description="Disordered" evidence="6">
    <location>
        <begin position="1"/>
        <end position="21"/>
    </location>
</feature>
<keyword evidence="9" id="KW-1185">Reference proteome</keyword>
<reference evidence="8 9" key="1">
    <citation type="journal article" date="2018" name="Science">
        <title>The opium poppy genome and morphinan production.</title>
        <authorList>
            <person name="Guo L."/>
            <person name="Winzer T."/>
            <person name="Yang X."/>
            <person name="Li Y."/>
            <person name="Ning Z."/>
            <person name="He Z."/>
            <person name="Teodor R."/>
            <person name="Lu Y."/>
            <person name="Bowser T.A."/>
            <person name="Graham I.A."/>
            <person name="Ye K."/>
        </authorList>
    </citation>
    <scope>NUCLEOTIDE SEQUENCE [LARGE SCALE GENOMIC DNA]</scope>
    <source>
        <strain evidence="9">cv. HN1</strain>
        <tissue evidence="8">Leaves</tissue>
    </source>
</reference>
<keyword evidence="3 5" id="KW-0694">RNA-binding</keyword>
<feature type="region of interest" description="Disordered" evidence="6">
    <location>
        <begin position="180"/>
        <end position="199"/>
    </location>
</feature>
<keyword evidence="4" id="KW-0539">Nucleus</keyword>
<dbReference type="Gene3D" id="3.30.70.330">
    <property type="match status" value="2"/>
</dbReference>
<dbReference type="PROSITE" id="PS50102">
    <property type="entry name" value="RRM"/>
    <property type="match status" value="2"/>
</dbReference>
<evidence type="ECO:0000256" key="5">
    <source>
        <dbReference type="PROSITE-ProRule" id="PRU00176"/>
    </source>
</evidence>
<dbReference type="SMART" id="SM00360">
    <property type="entry name" value="RRM"/>
    <property type="match status" value="2"/>
</dbReference>
<organism evidence="8 9">
    <name type="scientific">Papaver somniferum</name>
    <name type="common">Opium poppy</name>
    <dbReference type="NCBI Taxonomy" id="3469"/>
    <lineage>
        <taxon>Eukaryota</taxon>
        <taxon>Viridiplantae</taxon>
        <taxon>Streptophyta</taxon>
        <taxon>Embryophyta</taxon>
        <taxon>Tracheophyta</taxon>
        <taxon>Spermatophyta</taxon>
        <taxon>Magnoliopsida</taxon>
        <taxon>Ranunculales</taxon>
        <taxon>Papaveraceae</taxon>
        <taxon>Papaveroideae</taxon>
        <taxon>Papaver</taxon>
    </lineage>
</organism>
<accession>A0A4Y7IYF6</accession>
<dbReference type="InterPro" id="IPR051945">
    <property type="entry name" value="RRM_MRD1_RNA_proc_ribogen"/>
</dbReference>
<proteinExistence type="predicted"/>
<gene>
    <name evidence="8" type="ORF">C5167_012071</name>
</gene>
<evidence type="ECO:0000259" key="7">
    <source>
        <dbReference type="PROSITE" id="PS50102"/>
    </source>
</evidence>
<feature type="compositionally biased region" description="Basic and acidic residues" evidence="6">
    <location>
        <begin position="1"/>
        <end position="15"/>
    </location>
</feature>
<dbReference type="SUPFAM" id="SSF54928">
    <property type="entry name" value="RNA-binding domain, RBD"/>
    <property type="match status" value="2"/>
</dbReference>
<evidence type="ECO:0000256" key="4">
    <source>
        <dbReference type="ARBA" id="ARBA00023242"/>
    </source>
</evidence>